<dbReference type="GO" id="GO:0007018">
    <property type="term" value="P:microtubule-based movement"/>
    <property type="evidence" value="ECO:0007669"/>
    <property type="project" value="InterPro"/>
</dbReference>
<dbReference type="Gene3D" id="3.40.850.10">
    <property type="entry name" value="Kinesin motor domain"/>
    <property type="match status" value="1"/>
</dbReference>
<dbReference type="Pfam" id="PF00225">
    <property type="entry name" value="Kinesin"/>
    <property type="match status" value="1"/>
</dbReference>
<dbReference type="OrthoDB" id="2113965at2759"/>
<feature type="coiled-coil region" evidence="4">
    <location>
        <begin position="682"/>
        <end position="730"/>
    </location>
</feature>
<dbReference type="SMART" id="SM00129">
    <property type="entry name" value="KISc"/>
    <property type="match status" value="1"/>
</dbReference>
<dbReference type="Gene3D" id="1.20.5.1230">
    <property type="entry name" value="Apolipoprotein A-I"/>
    <property type="match status" value="1"/>
</dbReference>
<dbReference type="GO" id="GO:0008017">
    <property type="term" value="F:microtubule binding"/>
    <property type="evidence" value="ECO:0007669"/>
    <property type="project" value="InterPro"/>
</dbReference>
<dbReference type="InterPro" id="IPR001752">
    <property type="entry name" value="Kinesin_motor_dom"/>
</dbReference>
<evidence type="ECO:0000256" key="2">
    <source>
        <dbReference type="ARBA" id="ARBA00022840"/>
    </source>
</evidence>
<dbReference type="GO" id="GO:0005524">
    <property type="term" value="F:ATP binding"/>
    <property type="evidence" value="ECO:0007669"/>
    <property type="project" value="UniProtKB-UniRule"/>
</dbReference>
<keyword evidence="8" id="KW-1185">Reference proteome</keyword>
<dbReference type="InterPro" id="IPR027417">
    <property type="entry name" value="P-loop_NTPase"/>
</dbReference>
<evidence type="ECO:0000256" key="1">
    <source>
        <dbReference type="ARBA" id="ARBA00022741"/>
    </source>
</evidence>
<feature type="coiled-coil region" evidence="4">
    <location>
        <begin position="429"/>
        <end position="593"/>
    </location>
</feature>
<evidence type="ECO:0000259" key="6">
    <source>
        <dbReference type="PROSITE" id="PS50067"/>
    </source>
</evidence>
<evidence type="ECO:0000313" key="7">
    <source>
        <dbReference type="EMBL" id="PVD23598.1"/>
    </source>
</evidence>
<name>A0A2T7NR09_POMCA</name>
<dbReference type="InterPro" id="IPR036961">
    <property type="entry name" value="Kinesin_motor_dom_sf"/>
</dbReference>
<evidence type="ECO:0000256" key="5">
    <source>
        <dbReference type="SAM" id="MobiDB-lite"/>
    </source>
</evidence>
<dbReference type="InterPro" id="IPR029329">
    <property type="entry name" value="DUF4472"/>
</dbReference>
<feature type="coiled-coil region" evidence="4">
    <location>
        <begin position="898"/>
        <end position="925"/>
    </location>
</feature>
<dbReference type="SUPFAM" id="SSF52540">
    <property type="entry name" value="P-loop containing nucleoside triphosphate hydrolases"/>
    <property type="match status" value="1"/>
</dbReference>
<feature type="region of interest" description="Disordered" evidence="5">
    <location>
        <begin position="1"/>
        <end position="115"/>
    </location>
</feature>
<sequence>MSENPSPWHGGQRKKPQSPPDFLRRTAADKTWAANQQPPKKPPGKLNRTSTQKSINIAADAVSENPSEPGGNSVEPRAIKKSPNSLSEQPQPQPQPRPSDTPYSSDNYMSLPRPQHHSINQEGLQAGQRYKQDSQQSLLPARNSVPESHFRVTMNIDVIGRIHQTLGATNLHIDGTKRVTAHVGGPYFEFHTLHTQKASTYDVFRLSVEPLLELFLTGYNACLLIAGEKGSGKTYTLAGDNSHTGLIQMALDHIFQKLSDDHLTSQRKLSQQDAQVSMQVLEVYDELIRDLLQVPHGGAGFLDVSETAGKGTQAKNAKTVSVTDASSGITVFHQGLRNASVIATDSGPAQHDGALIIHIDLVVSRTDPEVTAAVLRFAKSLSFVQNFPIINDGLAQALLTQKEARWIDIKQQTNMTSTAPIYGETQEELRRLQTENLVLKDHNERLQIRLDALQNKFGDVANTKTDLSQQLLLSEEEKLKVSQSLVDLQIENNKIREEAEASKFELTNKIILLENQVTELESEKERYKKAATYSKERLAELEKDRKDLADEYVVLKTNYLALTKEHQRESGRNEELAIELLNLVNNKAALMRQVAILTNTDPAEVGDPSAEVDRVRAIVAKNATGRVKADEILGTQRDREVVEQTLFASKRKYDSEIERLRKELGDDSKRMETRMTGLMKELADTRNLARERQQKISELNAKLITLRGEKQAIESQLNRMQHKVKDLGEDFRARLVKYVEDISDFVDKGTSGPAQKSEVRLREYCDAMLKDIRRSHREREQQLSEAAQTFRNRLQNTVHKYEELLIAYRNLRQTCEARNFDAADLGPDENELKLSDTEIQTSHLREVDRVKGELAKVRNDLDALKLRYGIFGEDKETMAEITGSVKSDLWSAMRKQLREFTLNTQQQLEQERARLLSENHVLKEQLRESQQYIDSHLVRYKQEIVRLRKMIGVSEDGLILTDRGPRSRINKR</sequence>
<keyword evidence="3" id="KW-0505">Motor protein</keyword>
<protein>
    <recommendedName>
        <fullName evidence="6">Kinesin motor domain-containing protein</fullName>
    </recommendedName>
</protein>
<dbReference type="Pfam" id="PF14739">
    <property type="entry name" value="DUF4472"/>
    <property type="match status" value="1"/>
</dbReference>
<evidence type="ECO:0000313" key="8">
    <source>
        <dbReference type="Proteomes" id="UP000245119"/>
    </source>
</evidence>
<dbReference type="GO" id="GO:0005737">
    <property type="term" value="C:cytoplasm"/>
    <property type="evidence" value="ECO:0007669"/>
    <property type="project" value="TreeGrafter"/>
</dbReference>
<organism evidence="7 8">
    <name type="scientific">Pomacea canaliculata</name>
    <name type="common">Golden apple snail</name>
    <dbReference type="NCBI Taxonomy" id="400727"/>
    <lineage>
        <taxon>Eukaryota</taxon>
        <taxon>Metazoa</taxon>
        <taxon>Spiralia</taxon>
        <taxon>Lophotrochozoa</taxon>
        <taxon>Mollusca</taxon>
        <taxon>Gastropoda</taxon>
        <taxon>Caenogastropoda</taxon>
        <taxon>Architaenioglossa</taxon>
        <taxon>Ampullarioidea</taxon>
        <taxon>Ampullariidae</taxon>
        <taxon>Pomacea</taxon>
    </lineage>
</organism>
<dbReference type="GO" id="GO:0003777">
    <property type="term" value="F:microtubule motor activity"/>
    <property type="evidence" value="ECO:0007669"/>
    <property type="project" value="InterPro"/>
</dbReference>
<evidence type="ECO:0000256" key="4">
    <source>
        <dbReference type="SAM" id="Coils"/>
    </source>
</evidence>
<proteinExistence type="inferred from homology"/>
<keyword evidence="1 3" id="KW-0547">Nucleotide-binding</keyword>
<dbReference type="PROSITE" id="PS50067">
    <property type="entry name" value="KINESIN_MOTOR_2"/>
    <property type="match status" value="1"/>
</dbReference>
<dbReference type="PANTHER" id="PTHR22106:SF5">
    <property type="entry name" value="COILED-COIL DOMAIN-CONTAINING PROTEIN 78"/>
    <property type="match status" value="1"/>
</dbReference>
<feature type="binding site" evidence="3">
    <location>
        <begin position="227"/>
        <end position="234"/>
    </location>
    <ligand>
        <name>ATP</name>
        <dbReference type="ChEBI" id="CHEBI:30616"/>
    </ligand>
</feature>
<dbReference type="InterPro" id="IPR039873">
    <property type="entry name" value="CCDC78"/>
</dbReference>
<accession>A0A2T7NR09</accession>
<dbReference type="STRING" id="400727.A0A2T7NR09"/>
<dbReference type="AlphaFoldDB" id="A0A2T7NR09"/>
<dbReference type="Proteomes" id="UP000245119">
    <property type="component" value="Linkage Group LG10"/>
</dbReference>
<comment type="caution">
    <text evidence="7">The sequence shown here is derived from an EMBL/GenBank/DDBJ whole genome shotgun (WGS) entry which is preliminary data.</text>
</comment>
<keyword evidence="2 3" id="KW-0067">ATP-binding</keyword>
<comment type="similarity">
    <text evidence="3">Belongs to the TRAFAC class myosin-kinesin ATPase superfamily. Kinesin family.</text>
</comment>
<dbReference type="PANTHER" id="PTHR22106">
    <property type="entry name" value="COILED-COIL DOMAIN-CONTAINING PROTEIN 78"/>
    <property type="match status" value="1"/>
</dbReference>
<keyword evidence="4" id="KW-0175">Coiled coil</keyword>
<gene>
    <name evidence="7" type="ORF">C0Q70_16870</name>
</gene>
<dbReference type="EMBL" id="PZQS01000010">
    <property type="protein sequence ID" value="PVD23598.1"/>
    <property type="molecule type" value="Genomic_DNA"/>
</dbReference>
<reference evidence="7 8" key="1">
    <citation type="submission" date="2018-04" db="EMBL/GenBank/DDBJ databases">
        <title>The genome of golden apple snail Pomacea canaliculata provides insight into stress tolerance and invasive adaptation.</title>
        <authorList>
            <person name="Liu C."/>
            <person name="Liu B."/>
            <person name="Ren Y."/>
            <person name="Zhang Y."/>
            <person name="Wang H."/>
            <person name="Li S."/>
            <person name="Jiang F."/>
            <person name="Yin L."/>
            <person name="Zhang G."/>
            <person name="Qian W."/>
            <person name="Fan W."/>
        </authorList>
    </citation>
    <scope>NUCLEOTIDE SEQUENCE [LARGE SCALE GENOMIC DNA]</scope>
    <source>
        <strain evidence="7">SZHN2017</strain>
        <tissue evidence="7">Muscle</tissue>
    </source>
</reference>
<evidence type="ECO:0000256" key="3">
    <source>
        <dbReference type="PROSITE-ProRule" id="PRU00283"/>
    </source>
</evidence>
<feature type="domain" description="Kinesin motor" evidence="6">
    <location>
        <begin position="155"/>
        <end position="344"/>
    </location>
</feature>